<dbReference type="EMBL" id="JACJTU010000041">
    <property type="protein sequence ID" value="MBD2738025.1"/>
    <property type="molecule type" value="Genomic_DNA"/>
</dbReference>
<organism evidence="2 3">
    <name type="scientific">Nostoc paludosum FACHB-159</name>
    <dbReference type="NCBI Taxonomy" id="2692908"/>
    <lineage>
        <taxon>Bacteria</taxon>
        <taxon>Bacillati</taxon>
        <taxon>Cyanobacteriota</taxon>
        <taxon>Cyanophyceae</taxon>
        <taxon>Nostocales</taxon>
        <taxon>Nostocaceae</taxon>
        <taxon>Nostoc</taxon>
    </lineage>
</organism>
<gene>
    <name evidence="2" type="ORF">H6H03_29765</name>
</gene>
<feature type="transmembrane region" description="Helical" evidence="1">
    <location>
        <begin position="16"/>
        <end position="45"/>
    </location>
</feature>
<keyword evidence="1" id="KW-0472">Membrane</keyword>
<reference evidence="2 3" key="1">
    <citation type="journal article" date="2020" name="ISME J.">
        <title>Comparative genomics reveals insights into cyanobacterial evolution and habitat adaptation.</title>
        <authorList>
            <person name="Chen M.Y."/>
            <person name="Teng W.K."/>
            <person name="Zhao L."/>
            <person name="Hu C.X."/>
            <person name="Zhou Y.K."/>
            <person name="Han B.P."/>
            <person name="Song L.R."/>
            <person name="Shu W.S."/>
        </authorList>
    </citation>
    <scope>NUCLEOTIDE SEQUENCE [LARGE SCALE GENOMIC DNA]</scope>
    <source>
        <strain evidence="2 3">FACHB-159</strain>
    </source>
</reference>
<sequence>MESFNKFLKLVPKLPIILQIVLLPVLVLLWLVPTLIVVISFIVLFCGRHRIKTFMEQFVEHKDQEINRVISKIEMMDDAIKFTLQSGNQCNYGDRDNLLQAQHELEDAIKILQTSRKNFQNANAEFNEAIKDFCSKPKKFKHRPKLPAWIVKKLPEDWRSDLEELQHDWIDSECSRLVFQLRTTQRLLEMGWAKLMIRWSDYRDGNTTKQVGDQRTTN</sequence>
<keyword evidence="1" id="KW-1133">Transmembrane helix</keyword>
<keyword evidence="3" id="KW-1185">Reference proteome</keyword>
<evidence type="ECO:0000313" key="2">
    <source>
        <dbReference type="EMBL" id="MBD2738025.1"/>
    </source>
</evidence>
<dbReference type="Proteomes" id="UP000637383">
    <property type="component" value="Unassembled WGS sequence"/>
</dbReference>
<evidence type="ECO:0000313" key="3">
    <source>
        <dbReference type="Proteomes" id="UP000637383"/>
    </source>
</evidence>
<evidence type="ECO:0000256" key="1">
    <source>
        <dbReference type="SAM" id="Phobius"/>
    </source>
</evidence>
<name>A0ABR8KG48_9NOSO</name>
<dbReference type="RefSeq" id="WP_190958586.1">
    <property type="nucleotide sequence ID" value="NZ_JACJTU010000041.1"/>
</dbReference>
<accession>A0ABR8KG48</accession>
<protein>
    <submittedName>
        <fullName evidence="2">Uncharacterized protein</fullName>
    </submittedName>
</protein>
<comment type="caution">
    <text evidence="2">The sequence shown here is derived from an EMBL/GenBank/DDBJ whole genome shotgun (WGS) entry which is preliminary data.</text>
</comment>
<keyword evidence="1" id="KW-0812">Transmembrane</keyword>
<proteinExistence type="predicted"/>